<dbReference type="InterPro" id="IPR038109">
    <property type="entry name" value="DNA_bind_recomb_sf"/>
</dbReference>
<feature type="active site" description="O-(5'-phospho-DNA)-serine intermediate" evidence="4 5">
    <location>
        <position position="20"/>
    </location>
</feature>
<dbReference type="Pfam" id="PF07508">
    <property type="entry name" value="Recombinase"/>
    <property type="match status" value="1"/>
</dbReference>
<dbReference type="PROSITE" id="PS51736">
    <property type="entry name" value="RECOMBINASES_3"/>
    <property type="match status" value="1"/>
</dbReference>
<keyword evidence="3" id="KW-0233">DNA recombination</keyword>
<accession>A0A809ZRJ2</accession>
<evidence type="ECO:0000313" key="9">
    <source>
        <dbReference type="EMBL" id="BCE62393.1"/>
    </source>
</evidence>
<dbReference type="InterPro" id="IPR011109">
    <property type="entry name" value="DNA_bind_recombinase_dom"/>
</dbReference>
<dbReference type="GO" id="GO:0000150">
    <property type="term" value="F:DNA strand exchange activity"/>
    <property type="evidence" value="ECO:0007669"/>
    <property type="project" value="InterPro"/>
</dbReference>
<dbReference type="Gene3D" id="3.90.1750.20">
    <property type="entry name" value="Putative Large Serine Recombinase, Chain B, Domain 2"/>
    <property type="match status" value="1"/>
</dbReference>
<reference evidence="8" key="1">
    <citation type="submission" date="2020-05" db="EMBL/GenBank/DDBJ databases">
        <title>Complete genome sequence of Bradyrhizobium diazoefficiens XF5 isolated from soybean nodule.</title>
        <authorList>
            <person name="Noda R."/>
            <person name="Kakizaki K."/>
            <person name="Minamisawa K."/>
        </authorList>
    </citation>
    <scope>NUCLEOTIDE SEQUENCE</scope>
    <source>
        <strain evidence="8">XF5</strain>
    </source>
</reference>
<feature type="domain" description="Recombinase" evidence="7">
    <location>
        <begin position="165"/>
        <end position="307"/>
    </location>
</feature>
<dbReference type="Pfam" id="PF00239">
    <property type="entry name" value="Resolvase"/>
    <property type="match status" value="1"/>
</dbReference>
<dbReference type="EMBL" id="AP023096">
    <property type="protein sequence ID" value="BCE62393.1"/>
    <property type="molecule type" value="Genomic_DNA"/>
</dbReference>
<organism evidence="8">
    <name type="scientific">Bradyrhizobium diazoefficiens</name>
    <dbReference type="NCBI Taxonomy" id="1355477"/>
    <lineage>
        <taxon>Bacteria</taxon>
        <taxon>Pseudomonadati</taxon>
        <taxon>Pseudomonadota</taxon>
        <taxon>Alphaproteobacteria</taxon>
        <taxon>Hyphomicrobiales</taxon>
        <taxon>Nitrobacteraceae</taxon>
        <taxon>Bradyrhizobium</taxon>
    </lineage>
</organism>
<dbReference type="Gene3D" id="3.40.50.1390">
    <property type="entry name" value="Resolvase, N-terminal catalytic domain"/>
    <property type="match status" value="1"/>
</dbReference>
<evidence type="ECO:0000256" key="1">
    <source>
        <dbReference type="ARBA" id="ARBA00022908"/>
    </source>
</evidence>
<dbReference type="GO" id="GO:0003677">
    <property type="term" value="F:DNA binding"/>
    <property type="evidence" value="ECO:0007669"/>
    <property type="project" value="UniProtKB-KW"/>
</dbReference>
<sequence>MNSGAGITNTKLIAIYARVSTARQEEDGTIETQLRALREFAQQNNFVVVQEYIDDGWSGDILARPSLDQLRADVTKKLWQAVLIYDPDRLARRYSYQELVMDELRERHIEVLFVTVSAPKNSEEKILHGVRGLFAEYERAKIAERFRLGKLRKVKDGHILLSEAPYGYIYIPNQGDRHGYLELLHEEARVVRMVFEWVANERLTLRHVVRRLQEIKIRPRKSARGVWNTSTLSTLLRNEAYIGEAHWGSTYAVAPEHPLKKDTYRKIKKSSRRTRPRTEWVIVTVPSIIDRALFERAGAQLDANYALSKRNKKNEYLLAGRIRCVCGRSRTGEGVLLGKHLYYRCSDRVLSFPLRGVCKERGINARIGDQLVWDKIVDLMSSPELMLSQVERWIDSKQDKAANSTSDVRPLENELASLGEQLGRHNRAYGAGLFTIEQLREYTQPIKDRIAAVELQISNSKGDTLVEKKPVLPQKEELELFADEARNTLHNLSFSQKRAILLNTVDKIVGTPSELQIYGAIPIENHVEFKTSHRHGQDATRHRIPFEFRIELPPPRTQRVILARTEKGRIISTAPPPAANGLHS</sequence>
<evidence type="ECO:0000256" key="2">
    <source>
        <dbReference type="ARBA" id="ARBA00023125"/>
    </source>
</evidence>
<protein>
    <submittedName>
        <fullName evidence="8">Serine recombinase</fullName>
    </submittedName>
</protein>
<dbReference type="InterPro" id="IPR006118">
    <property type="entry name" value="Recombinase_CS"/>
</dbReference>
<dbReference type="PANTHER" id="PTHR30461:SF23">
    <property type="entry name" value="DNA RECOMBINASE-RELATED"/>
    <property type="match status" value="1"/>
</dbReference>
<gene>
    <name evidence="8" type="ORF">XF5B_11850</name>
    <name evidence="9" type="ORF">XF6B_11920</name>
</gene>
<reference evidence="9" key="2">
    <citation type="submission" date="2020-05" db="EMBL/GenBank/DDBJ databases">
        <title>Complete genome sequence of Bradyrhizobium diazoefficiens XF6 isolated from soybean nodule.</title>
        <authorList>
            <person name="Noda R."/>
            <person name="Kakizaki K."/>
            <person name="Minamisawa K."/>
        </authorList>
    </citation>
    <scope>NUCLEOTIDE SEQUENCE</scope>
    <source>
        <strain evidence="9">XF6</strain>
    </source>
</reference>
<evidence type="ECO:0000256" key="4">
    <source>
        <dbReference type="PIRSR" id="PIRSR606118-50"/>
    </source>
</evidence>
<dbReference type="PROSITE" id="PS00397">
    <property type="entry name" value="RECOMBINASES_1"/>
    <property type="match status" value="1"/>
</dbReference>
<dbReference type="SUPFAM" id="SSF53041">
    <property type="entry name" value="Resolvase-like"/>
    <property type="match status" value="1"/>
</dbReference>
<dbReference type="AlphaFoldDB" id="A0A809ZRJ2"/>
<dbReference type="PROSITE" id="PS51737">
    <property type="entry name" value="RECOMBINASE_DNA_BIND"/>
    <property type="match status" value="1"/>
</dbReference>
<evidence type="ECO:0000256" key="3">
    <source>
        <dbReference type="ARBA" id="ARBA00023172"/>
    </source>
</evidence>
<dbReference type="SMART" id="SM00857">
    <property type="entry name" value="Resolvase"/>
    <property type="match status" value="1"/>
</dbReference>
<dbReference type="GO" id="GO:0015074">
    <property type="term" value="P:DNA integration"/>
    <property type="evidence" value="ECO:0007669"/>
    <property type="project" value="UniProtKB-KW"/>
</dbReference>
<feature type="domain" description="Resolvase/invertase-type recombinase catalytic" evidence="6">
    <location>
        <begin position="12"/>
        <end position="157"/>
    </location>
</feature>
<name>A0A809ZRJ2_9BRAD</name>
<evidence type="ECO:0000256" key="5">
    <source>
        <dbReference type="PROSITE-ProRule" id="PRU10137"/>
    </source>
</evidence>
<evidence type="ECO:0000259" key="7">
    <source>
        <dbReference type="PROSITE" id="PS51737"/>
    </source>
</evidence>
<dbReference type="InterPro" id="IPR006119">
    <property type="entry name" value="Resolv_N"/>
</dbReference>
<dbReference type="InterPro" id="IPR050639">
    <property type="entry name" value="SSR_resolvase"/>
</dbReference>
<dbReference type="EMBL" id="AP023095">
    <property type="protein sequence ID" value="BCE53673.1"/>
    <property type="molecule type" value="Genomic_DNA"/>
</dbReference>
<evidence type="ECO:0000259" key="6">
    <source>
        <dbReference type="PROSITE" id="PS51736"/>
    </source>
</evidence>
<dbReference type="InterPro" id="IPR036162">
    <property type="entry name" value="Resolvase-like_N_sf"/>
</dbReference>
<evidence type="ECO:0000313" key="8">
    <source>
        <dbReference type="EMBL" id="BCE53673.1"/>
    </source>
</evidence>
<proteinExistence type="predicted"/>
<keyword evidence="1" id="KW-0229">DNA integration</keyword>
<dbReference type="PANTHER" id="PTHR30461">
    <property type="entry name" value="DNA-INVERTASE FROM LAMBDOID PROPHAGE"/>
    <property type="match status" value="1"/>
</dbReference>
<keyword evidence="2" id="KW-0238">DNA-binding</keyword>
<dbReference type="RefSeq" id="WP_074076532.1">
    <property type="nucleotide sequence ID" value="NZ_AP022638.1"/>
</dbReference>
<dbReference type="CDD" id="cd00338">
    <property type="entry name" value="Ser_Recombinase"/>
    <property type="match status" value="1"/>
</dbReference>